<comment type="caution">
    <text evidence="1">The sequence shown here is derived from an EMBL/GenBank/DDBJ whole genome shotgun (WGS) entry which is preliminary data.</text>
</comment>
<gene>
    <name evidence="1" type="ORF">NLG97_g8538</name>
</gene>
<dbReference type="EMBL" id="JANAKD010001527">
    <property type="protein sequence ID" value="KAJ3478582.1"/>
    <property type="molecule type" value="Genomic_DNA"/>
</dbReference>
<evidence type="ECO:0000313" key="2">
    <source>
        <dbReference type="Proteomes" id="UP001148737"/>
    </source>
</evidence>
<organism evidence="1 2">
    <name type="scientific">Lecanicillium saksenae</name>
    <dbReference type="NCBI Taxonomy" id="468837"/>
    <lineage>
        <taxon>Eukaryota</taxon>
        <taxon>Fungi</taxon>
        <taxon>Dikarya</taxon>
        <taxon>Ascomycota</taxon>
        <taxon>Pezizomycotina</taxon>
        <taxon>Sordariomycetes</taxon>
        <taxon>Hypocreomycetidae</taxon>
        <taxon>Hypocreales</taxon>
        <taxon>Cordycipitaceae</taxon>
        <taxon>Lecanicillium</taxon>
    </lineage>
</organism>
<keyword evidence="2" id="KW-1185">Reference proteome</keyword>
<evidence type="ECO:0000313" key="1">
    <source>
        <dbReference type="EMBL" id="KAJ3478582.1"/>
    </source>
</evidence>
<name>A0ACC1QMH4_9HYPO</name>
<proteinExistence type="predicted"/>
<sequence>MEAIGFIDAGVSILRLIALSADIVDAVNRICARYKKAKLKLQGLMIQMVALRAALDQIQVLANTVSKGRDPPQFGVDLEMCLMFCEHLLETLDNDIKELNKDQGLLEPVFMIRLKTAFNDGPVSDMAAMLDRHTNALSLILTTHSSHTLQQQNELLQRPEQSHSDVASLQGLRDCESIFSQSTDLLSKVSREFDFDSAILATAPYAAQSDPLIALLRKRLH</sequence>
<reference evidence="1" key="1">
    <citation type="submission" date="2022-07" db="EMBL/GenBank/DDBJ databases">
        <title>Genome Sequence of Lecanicillium saksenae.</title>
        <authorList>
            <person name="Buettner E."/>
        </authorList>
    </citation>
    <scope>NUCLEOTIDE SEQUENCE</scope>
    <source>
        <strain evidence="1">VT-O1</strain>
    </source>
</reference>
<accession>A0ACC1QMH4</accession>
<protein>
    <submittedName>
        <fullName evidence="1">Uncharacterized protein</fullName>
    </submittedName>
</protein>
<dbReference type="Proteomes" id="UP001148737">
    <property type="component" value="Unassembled WGS sequence"/>
</dbReference>